<keyword evidence="1" id="KW-0812">Transmembrane</keyword>
<dbReference type="AlphaFoldDB" id="A0A0A9FQL4"/>
<protein>
    <submittedName>
        <fullName evidence="2">Uncharacterized protein</fullName>
    </submittedName>
</protein>
<keyword evidence="1" id="KW-0472">Membrane</keyword>
<proteinExistence type="predicted"/>
<sequence>MFEKNSILVFSEIVAQVSVFMFIIQHVKFFTLILSVL</sequence>
<reference evidence="2" key="2">
    <citation type="journal article" date="2015" name="Data Brief">
        <title>Shoot transcriptome of the giant reed, Arundo donax.</title>
        <authorList>
            <person name="Barrero R.A."/>
            <person name="Guerrero F.D."/>
            <person name="Moolhuijzen P."/>
            <person name="Goolsby J.A."/>
            <person name="Tidwell J."/>
            <person name="Bellgard S.E."/>
            <person name="Bellgard M.I."/>
        </authorList>
    </citation>
    <scope>NUCLEOTIDE SEQUENCE</scope>
    <source>
        <tissue evidence="2">Shoot tissue taken approximately 20 cm above the soil surface</tissue>
    </source>
</reference>
<name>A0A0A9FQL4_ARUDO</name>
<accession>A0A0A9FQL4</accession>
<dbReference type="EMBL" id="GBRH01182791">
    <property type="protein sequence ID" value="JAE15105.1"/>
    <property type="molecule type" value="Transcribed_RNA"/>
</dbReference>
<evidence type="ECO:0000256" key="1">
    <source>
        <dbReference type="SAM" id="Phobius"/>
    </source>
</evidence>
<organism evidence="2">
    <name type="scientific">Arundo donax</name>
    <name type="common">Giant reed</name>
    <name type="synonym">Donax arundinaceus</name>
    <dbReference type="NCBI Taxonomy" id="35708"/>
    <lineage>
        <taxon>Eukaryota</taxon>
        <taxon>Viridiplantae</taxon>
        <taxon>Streptophyta</taxon>
        <taxon>Embryophyta</taxon>
        <taxon>Tracheophyta</taxon>
        <taxon>Spermatophyta</taxon>
        <taxon>Magnoliopsida</taxon>
        <taxon>Liliopsida</taxon>
        <taxon>Poales</taxon>
        <taxon>Poaceae</taxon>
        <taxon>PACMAD clade</taxon>
        <taxon>Arundinoideae</taxon>
        <taxon>Arundineae</taxon>
        <taxon>Arundo</taxon>
    </lineage>
</organism>
<reference evidence="2" key="1">
    <citation type="submission" date="2014-09" db="EMBL/GenBank/DDBJ databases">
        <authorList>
            <person name="Magalhaes I.L.F."/>
            <person name="Oliveira U."/>
            <person name="Santos F.R."/>
            <person name="Vidigal T.H.D.A."/>
            <person name="Brescovit A.D."/>
            <person name="Santos A.J."/>
        </authorList>
    </citation>
    <scope>NUCLEOTIDE SEQUENCE</scope>
    <source>
        <tissue evidence="2">Shoot tissue taken approximately 20 cm above the soil surface</tissue>
    </source>
</reference>
<evidence type="ECO:0000313" key="2">
    <source>
        <dbReference type="EMBL" id="JAE15105.1"/>
    </source>
</evidence>
<feature type="transmembrane region" description="Helical" evidence="1">
    <location>
        <begin position="7"/>
        <end position="27"/>
    </location>
</feature>
<keyword evidence="1" id="KW-1133">Transmembrane helix</keyword>